<evidence type="ECO:0000259" key="11">
    <source>
        <dbReference type="Pfam" id="PF14537"/>
    </source>
</evidence>
<organism evidence="12 13">
    <name type="scientific">Candidatus Sulfotelmatobacter kueseliae</name>
    <dbReference type="NCBI Taxonomy" id="2042962"/>
    <lineage>
        <taxon>Bacteria</taxon>
        <taxon>Pseudomonadati</taxon>
        <taxon>Acidobacteriota</taxon>
        <taxon>Terriglobia</taxon>
        <taxon>Terriglobales</taxon>
        <taxon>Candidatus Korobacteraceae</taxon>
        <taxon>Candidatus Sulfotelmatobacter</taxon>
    </lineage>
</organism>
<evidence type="ECO:0000256" key="5">
    <source>
        <dbReference type="ARBA" id="ARBA00022723"/>
    </source>
</evidence>
<keyword evidence="5" id="KW-0479">Metal-binding</keyword>
<protein>
    <submittedName>
        <fullName evidence="12">Quinol--cytochrome-c reductase, cytochrome c subunit</fullName>
    </submittedName>
</protein>
<keyword evidence="4" id="KW-0349">Heme</keyword>
<evidence type="ECO:0000313" key="12">
    <source>
        <dbReference type="EMBL" id="SPF43425.1"/>
    </source>
</evidence>
<feature type="transmembrane region" description="Helical" evidence="9">
    <location>
        <begin position="397"/>
        <end position="417"/>
    </location>
</feature>
<keyword evidence="10" id="KW-0732">Signal</keyword>
<dbReference type="InterPro" id="IPR036280">
    <property type="entry name" value="Multihaem_cyt_sf"/>
</dbReference>
<evidence type="ECO:0000256" key="4">
    <source>
        <dbReference type="ARBA" id="ARBA00022617"/>
    </source>
</evidence>
<dbReference type="Pfam" id="PF14537">
    <property type="entry name" value="Cytochrom_c3_2"/>
    <property type="match status" value="1"/>
</dbReference>
<comment type="cofactor">
    <cofactor evidence="1">
        <name>heme c</name>
        <dbReference type="ChEBI" id="CHEBI:61717"/>
    </cofactor>
</comment>
<feature type="chain" id="PRO_5015552179" evidence="10">
    <location>
        <begin position="27"/>
        <end position="422"/>
    </location>
</feature>
<gene>
    <name evidence="12" type="primary">cytc</name>
    <name evidence="12" type="ORF">SBA1_490006</name>
</gene>
<dbReference type="InterPro" id="IPR012286">
    <property type="entry name" value="Tetrahaem_cytochrome"/>
</dbReference>
<dbReference type="OrthoDB" id="9814800at2"/>
<dbReference type="Proteomes" id="UP000238701">
    <property type="component" value="Unassembled WGS sequence"/>
</dbReference>
<keyword evidence="3" id="KW-0813">Transport</keyword>
<feature type="region of interest" description="Disordered" evidence="8">
    <location>
        <begin position="71"/>
        <end position="92"/>
    </location>
</feature>
<accession>A0A2U3KUT9</accession>
<evidence type="ECO:0000256" key="8">
    <source>
        <dbReference type="SAM" id="MobiDB-lite"/>
    </source>
</evidence>
<dbReference type="GO" id="GO:0030313">
    <property type="term" value="C:cell envelope"/>
    <property type="evidence" value="ECO:0007669"/>
    <property type="project" value="UniProtKB-SubCell"/>
</dbReference>
<evidence type="ECO:0000256" key="3">
    <source>
        <dbReference type="ARBA" id="ARBA00022448"/>
    </source>
</evidence>
<dbReference type="SUPFAM" id="SSF48695">
    <property type="entry name" value="Multiheme cytochromes"/>
    <property type="match status" value="2"/>
</dbReference>
<keyword evidence="9" id="KW-0812">Transmembrane</keyword>
<evidence type="ECO:0000256" key="10">
    <source>
        <dbReference type="SAM" id="SignalP"/>
    </source>
</evidence>
<evidence type="ECO:0000256" key="7">
    <source>
        <dbReference type="ARBA" id="ARBA00023004"/>
    </source>
</evidence>
<dbReference type="Gene3D" id="3.90.10.10">
    <property type="entry name" value="Cytochrome C3"/>
    <property type="match status" value="2"/>
</dbReference>
<reference evidence="13" key="1">
    <citation type="submission" date="2018-02" db="EMBL/GenBank/DDBJ databases">
        <authorList>
            <person name="Hausmann B."/>
        </authorList>
    </citation>
    <scope>NUCLEOTIDE SEQUENCE [LARGE SCALE GENOMIC DNA]</scope>
    <source>
        <strain evidence="13">Peat soil MAG SbA1</strain>
    </source>
</reference>
<keyword evidence="6" id="KW-0249">Electron transport</keyword>
<feature type="signal peptide" evidence="10">
    <location>
        <begin position="1"/>
        <end position="26"/>
    </location>
</feature>
<dbReference type="PROSITE" id="PS51257">
    <property type="entry name" value="PROKAR_LIPOPROTEIN"/>
    <property type="match status" value="1"/>
</dbReference>
<evidence type="ECO:0000256" key="1">
    <source>
        <dbReference type="ARBA" id="ARBA00001926"/>
    </source>
</evidence>
<dbReference type="AlphaFoldDB" id="A0A2U3KUT9"/>
<keyword evidence="7" id="KW-0408">Iron</keyword>
<comment type="subcellular location">
    <subcellularLocation>
        <location evidence="2">Cell envelope</location>
    </subcellularLocation>
</comment>
<dbReference type="EMBL" id="OMOD01000143">
    <property type="protein sequence ID" value="SPF43425.1"/>
    <property type="molecule type" value="Genomic_DNA"/>
</dbReference>
<evidence type="ECO:0000256" key="2">
    <source>
        <dbReference type="ARBA" id="ARBA00004196"/>
    </source>
</evidence>
<evidence type="ECO:0000313" key="13">
    <source>
        <dbReference type="Proteomes" id="UP000238701"/>
    </source>
</evidence>
<name>A0A2U3KUT9_9BACT</name>
<evidence type="ECO:0000256" key="6">
    <source>
        <dbReference type="ARBA" id="ARBA00022982"/>
    </source>
</evidence>
<feature type="domain" description="Tetrahaem cytochrome" evidence="11">
    <location>
        <begin position="60"/>
        <end position="181"/>
    </location>
</feature>
<evidence type="ECO:0000256" key="9">
    <source>
        <dbReference type="SAM" id="Phobius"/>
    </source>
</evidence>
<dbReference type="GO" id="GO:0046872">
    <property type="term" value="F:metal ion binding"/>
    <property type="evidence" value="ECO:0007669"/>
    <property type="project" value="UniProtKB-KW"/>
</dbReference>
<keyword evidence="9" id="KW-1133">Transmembrane helix</keyword>
<sequence length="422" mass="45558">MAILRNKLRPFRAARNLGLAGFVVLAACLGFGQTTNSCVDCHAALPDPLGVSQEKFSQDIHAQEGLTCTSCHGGDPTSDDPDKAMSRRAGWKGKIDRRQIPQLCGTCHSDPAYIRQFNPSLRTDQLGQYRTSVHGKRFAAGDMKVAVCTDCHSVHDIRAPRDSRSTVNPVNVANTCAHCHSDAAYMKGYSIPTDQFAKYSMSVHHEALAVRGDLSAPTCSTCHGNHGAAPPGVDKVQNVCSNCHTFQAQMYERSSHKKAFEAASLPGCVVCHSNHGIRHPDDARLGTGPDALCMRCHTPGDVCDQARAGLLSSLTQLEEAIKSADQVLGVAESSGMEVSEPRLGQDQARDSLTKARVTVHSFRTDLIDQDIQAGLKITAANLKAGREAMVERNHRRVGLGMSLIAIGIVLVGLRLYIRKIES</sequence>
<proteinExistence type="predicted"/>
<keyword evidence="9" id="KW-0472">Membrane</keyword>